<protein>
    <submittedName>
        <fullName evidence="2">Trypsin-like peptidase domain-containing protein</fullName>
    </submittedName>
</protein>
<dbReference type="InterPro" id="IPR009003">
    <property type="entry name" value="Peptidase_S1_PA"/>
</dbReference>
<sequence length="162" mass="17119">MKKKNQLLSALALSVGLSLSASFPASAALPSQVPGQEAIPSLAPMLEKVLPAVVSVQVEGTARQSQRIPEELKKYFGEDAPDQQAQPFEGLGSGVIIDAAKGYILTNNHVISQADKISVQLNDGREFDAKLIGGDDQSDIALLQVQNPSNLTQIAIADSDKL</sequence>
<dbReference type="SUPFAM" id="SSF50494">
    <property type="entry name" value="Trypsin-like serine proteases"/>
    <property type="match status" value="1"/>
</dbReference>
<reference evidence="2" key="1">
    <citation type="submission" date="2023-03" db="EMBL/GenBank/DDBJ databases">
        <title>A Study on Prevalence and Characterization of Enterobacter cloacae strains in China.</title>
        <authorList>
            <person name="Zheng Z."/>
        </authorList>
    </citation>
    <scope>NUCLEOTIDE SEQUENCE</scope>
    <source>
        <strain evidence="2">EC77</strain>
    </source>
</reference>
<dbReference type="InterPro" id="IPR001940">
    <property type="entry name" value="Peptidase_S1C"/>
</dbReference>
<dbReference type="RefSeq" id="WP_276200708.1">
    <property type="nucleotide sequence ID" value="NZ_JARJGR010000016.1"/>
</dbReference>
<name>A0AAW6NH48_ENTCL</name>
<dbReference type="PRINTS" id="PR00834">
    <property type="entry name" value="PROTEASES2C"/>
</dbReference>
<dbReference type="GO" id="GO:0004252">
    <property type="term" value="F:serine-type endopeptidase activity"/>
    <property type="evidence" value="ECO:0007669"/>
    <property type="project" value="InterPro"/>
</dbReference>
<dbReference type="Gene3D" id="2.40.10.10">
    <property type="entry name" value="Trypsin-like serine proteases"/>
    <property type="match status" value="1"/>
</dbReference>
<feature type="signal peptide" evidence="1">
    <location>
        <begin position="1"/>
        <end position="27"/>
    </location>
</feature>
<keyword evidence="1" id="KW-0732">Signal</keyword>
<gene>
    <name evidence="2" type="ORF">P3S46_00095</name>
</gene>
<evidence type="ECO:0000313" key="2">
    <source>
        <dbReference type="EMBL" id="MDF3635621.1"/>
    </source>
</evidence>
<dbReference type="GO" id="GO:0006515">
    <property type="term" value="P:protein quality control for misfolded or incompletely synthesized proteins"/>
    <property type="evidence" value="ECO:0007669"/>
    <property type="project" value="TreeGrafter"/>
</dbReference>
<feature type="chain" id="PRO_5043992246" evidence="1">
    <location>
        <begin position="28"/>
        <end position="162"/>
    </location>
</feature>
<dbReference type="AlphaFoldDB" id="A0AAW6NH48"/>
<dbReference type="PANTHER" id="PTHR22939">
    <property type="entry name" value="SERINE PROTEASE FAMILY S1C HTRA-RELATED"/>
    <property type="match status" value="1"/>
</dbReference>
<dbReference type="EMBL" id="JARJGR010000016">
    <property type="protein sequence ID" value="MDF3635621.1"/>
    <property type="molecule type" value="Genomic_DNA"/>
</dbReference>
<organism evidence="2 3">
    <name type="scientific">Enterobacter cloacae</name>
    <dbReference type="NCBI Taxonomy" id="550"/>
    <lineage>
        <taxon>Bacteria</taxon>
        <taxon>Pseudomonadati</taxon>
        <taxon>Pseudomonadota</taxon>
        <taxon>Gammaproteobacteria</taxon>
        <taxon>Enterobacterales</taxon>
        <taxon>Enterobacteriaceae</taxon>
        <taxon>Enterobacter</taxon>
        <taxon>Enterobacter cloacae complex</taxon>
    </lineage>
</organism>
<evidence type="ECO:0000256" key="1">
    <source>
        <dbReference type="SAM" id="SignalP"/>
    </source>
</evidence>
<dbReference type="PANTHER" id="PTHR22939:SF101">
    <property type="entry name" value="PERIPLASMIC PH-DEPENDENT SERINE ENDOPROTEASE DEGQ"/>
    <property type="match status" value="1"/>
</dbReference>
<accession>A0AAW6NH48</accession>
<dbReference type="Pfam" id="PF13365">
    <property type="entry name" value="Trypsin_2"/>
    <property type="match status" value="1"/>
</dbReference>
<dbReference type="InterPro" id="IPR043504">
    <property type="entry name" value="Peptidase_S1_PA_chymotrypsin"/>
</dbReference>
<feature type="non-terminal residue" evidence="2">
    <location>
        <position position="162"/>
    </location>
</feature>
<evidence type="ECO:0000313" key="3">
    <source>
        <dbReference type="Proteomes" id="UP001215180"/>
    </source>
</evidence>
<comment type="caution">
    <text evidence="2">The sequence shown here is derived from an EMBL/GenBank/DDBJ whole genome shotgun (WGS) entry which is preliminary data.</text>
</comment>
<proteinExistence type="predicted"/>
<dbReference type="GO" id="GO:0042597">
    <property type="term" value="C:periplasmic space"/>
    <property type="evidence" value="ECO:0007669"/>
    <property type="project" value="TreeGrafter"/>
</dbReference>
<dbReference type="Proteomes" id="UP001215180">
    <property type="component" value="Unassembled WGS sequence"/>
</dbReference>